<reference evidence="3 4" key="1">
    <citation type="journal article" date="2017" name="Water Res.">
        <title>Comammox in drinking water systems.</title>
        <authorList>
            <person name="Wang Y."/>
            <person name="Ma L."/>
            <person name="Mao Y."/>
            <person name="Jiang X."/>
            <person name="Xia Y."/>
            <person name="Yu K."/>
            <person name="Li B."/>
            <person name="Zhang T."/>
        </authorList>
    </citation>
    <scope>NUCLEOTIDE SEQUENCE [LARGE SCALE GENOMIC DNA]</scope>
    <source>
        <strain evidence="3">SG_bin8</strain>
    </source>
</reference>
<evidence type="ECO:0000256" key="2">
    <source>
        <dbReference type="SAM" id="Phobius"/>
    </source>
</evidence>
<feature type="transmembrane region" description="Helical" evidence="2">
    <location>
        <begin position="25"/>
        <end position="47"/>
    </location>
</feature>
<evidence type="ECO:0008006" key="5">
    <source>
        <dbReference type="Google" id="ProtNLM"/>
    </source>
</evidence>
<dbReference type="CDD" id="cd10936">
    <property type="entry name" value="CE4_DAC2"/>
    <property type="match status" value="1"/>
</dbReference>
<accession>A0A1W9HUE0</accession>
<dbReference type="Pfam" id="PF04748">
    <property type="entry name" value="Polysacc_deac_2"/>
    <property type="match status" value="1"/>
</dbReference>
<dbReference type="Gene3D" id="3.20.20.370">
    <property type="entry name" value="Glycoside hydrolase/deacetylase"/>
    <property type="match status" value="1"/>
</dbReference>
<feature type="region of interest" description="Disordered" evidence="1">
    <location>
        <begin position="68"/>
        <end position="98"/>
    </location>
</feature>
<dbReference type="SUPFAM" id="SSF88713">
    <property type="entry name" value="Glycoside hydrolase/deacetylase"/>
    <property type="match status" value="1"/>
</dbReference>
<protein>
    <recommendedName>
        <fullName evidence="5">Divergent polysaccharide deacetylase family protein</fullName>
    </recommendedName>
</protein>
<keyword evidence="2" id="KW-0812">Transmembrane</keyword>
<dbReference type="InterPro" id="IPR006837">
    <property type="entry name" value="Divergent_DAC"/>
</dbReference>
<keyword evidence="2" id="KW-1133">Transmembrane helix</keyword>
<keyword evidence="2" id="KW-0472">Membrane</keyword>
<evidence type="ECO:0000256" key="1">
    <source>
        <dbReference type="SAM" id="MobiDB-lite"/>
    </source>
</evidence>
<organism evidence="3 4">
    <name type="scientific">Candidatus Raskinella chloraquaticus</name>
    <dbReference type="NCBI Taxonomy" id="1951219"/>
    <lineage>
        <taxon>Bacteria</taxon>
        <taxon>Pseudomonadati</taxon>
        <taxon>Pseudomonadota</taxon>
        <taxon>Alphaproteobacteria</taxon>
        <taxon>Hyphomicrobiales</taxon>
        <taxon>Phreatobacteraceae</taxon>
        <taxon>Candidatus Raskinella</taxon>
    </lineage>
</organism>
<dbReference type="RefSeq" id="WP_376801863.1">
    <property type="nucleotide sequence ID" value="NZ_DBNB01000003.1"/>
</dbReference>
<proteinExistence type="predicted"/>
<comment type="caution">
    <text evidence="3">The sequence shown here is derived from an EMBL/GenBank/DDBJ whole genome shotgun (WGS) entry which is preliminary data.</text>
</comment>
<feature type="compositionally biased region" description="Low complexity" evidence="1">
    <location>
        <begin position="81"/>
        <end position="94"/>
    </location>
</feature>
<dbReference type="AlphaFoldDB" id="A0A1W9HUE0"/>
<dbReference type="InterPro" id="IPR011330">
    <property type="entry name" value="Glyco_hydro/deAcase_b/a-brl"/>
</dbReference>
<evidence type="ECO:0000313" key="4">
    <source>
        <dbReference type="Proteomes" id="UP000192872"/>
    </source>
</evidence>
<dbReference type="EMBL" id="LWDL01000022">
    <property type="protein sequence ID" value="OQW51080.1"/>
    <property type="molecule type" value="Genomic_DNA"/>
</dbReference>
<dbReference type="STRING" id="1827387.A4S15_12745"/>
<name>A0A1W9HUE0_9HYPH</name>
<dbReference type="PANTHER" id="PTHR30105:SF2">
    <property type="entry name" value="DIVERGENT POLYSACCHARIDE DEACETYLASE SUPERFAMILY"/>
    <property type="match status" value="1"/>
</dbReference>
<gene>
    <name evidence="3" type="ORF">A4S15_12745</name>
</gene>
<dbReference type="Proteomes" id="UP000192872">
    <property type="component" value="Unassembled WGS sequence"/>
</dbReference>
<dbReference type="GO" id="GO:0005975">
    <property type="term" value="P:carbohydrate metabolic process"/>
    <property type="evidence" value="ECO:0007669"/>
    <property type="project" value="InterPro"/>
</dbReference>
<dbReference type="PANTHER" id="PTHR30105">
    <property type="entry name" value="UNCHARACTERIZED YIBQ-RELATED"/>
    <property type="match status" value="1"/>
</dbReference>
<sequence length="399" mass="42110">MATAIDTLYRPLAGWVQNRRIRIKIGLVPVLCLWVLVAGGVAAWVLLVKDPYGGEPIIQASLPVIAPPSASPTPAHEADEAAAPVAAGEDGSAAPAGEHSQVKIITPGGASGQGQVRIIDVPNAPGSRVLRAAPEPRLVEKSRHGLLPRIAPDGTKPSAFYARPFDPAASNRSSAAPRIAVLFGGLGLSANLTSEAIAKLPAEVTLAFAPYGSALQAQVNKARSDGHEVMLHMPMEPFDFPANDPGPQTLLSTLTVDQNVDRLHWAMTRFSGFTGLANYMGAKFVTSEEGLKTLFTELKRRGLSFADDGSAARSRTREIARQTGIAFTRGALTIDAVPTQQRIDEALAALESEAEQKGFAMGVASALPISIERVARWAKAIERKGFVLVPVSVLTSATK</sequence>
<evidence type="ECO:0000313" key="3">
    <source>
        <dbReference type="EMBL" id="OQW51080.1"/>
    </source>
</evidence>